<sequence>MLIMKAEPDSLTPASCGTRKINIDKDSYSSRFASNSKKGRDEFLQFDQID</sequence>
<dbReference type="Proteomes" id="UP001196413">
    <property type="component" value="Unassembled WGS sequence"/>
</dbReference>
<accession>A0AAD5QU21</accession>
<protein>
    <submittedName>
        <fullName evidence="1">Uncharacterized protein</fullName>
    </submittedName>
</protein>
<reference evidence="1" key="1">
    <citation type="submission" date="2021-06" db="EMBL/GenBank/DDBJ databases">
        <title>Parelaphostrongylus tenuis whole genome reference sequence.</title>
        <authorList>
            <person name="Garwood T.J."/>
            <person name="Larsen P.A."/>
            <person name="Fountain-Jones N.M."/>
            <person name="Garbe J.R."/>
            <person name="Macchietto M.G."/>
            <person name="Kania S.A."/>
            <person name="Gerhold R.W."/>
            <person name="Richards J.E."/>
            <person name="Wolf T.M."/>
        </authorList>
    </citation>
    <scope>NUCLEOTIDE SEQUENCE</scope>
    <source>
        <strain evidence="1">MNPRO001-30</strain>
        <tissue evidence="1">Meninges</tissue>
    </source>
</reference>
<dbReference type="AlphaFoldDB" id="A0AAD5QU21"/>
<evidence type="ECO:0000313" key="1">
    <source>
        <dbReference type="EMBL" id="KAJ1364843.1"/>
    </source>
</evidence>
<keyword evidence="2" id="KW-1185">Reference proteome</keyword>
<evidence type="ECO:0000313" key="2">
    <source>
        <dbReference type="Proteomes" id="UP001196413"/>
    </source>
</evidence>
<name>A0AAD5QU21_PARTN</name>
<comment type="caution">
    <text evidence="1">The sequence shown here is derived from an EMBL/GenBank/DDBJ whole genome shotgun (WGS) entry which is preliminary data.</text>
</comment>
<organism evidence="1 2">
    <name type="scientific">Parelaphostrongylus tenuis</name>
    <name type="common">Meningeal worm</name>
    <dbReference type="NCBI Taxonomy" id="148309"/>
    <lineage>
        <taxon>Eukaryota</taxon>
        <taxon>Metazoa</taxon>
        <taxon>Ecdysozoa</taxon>
        <taxon>Nematoda</taxon>
        <taxon>Chromadorea</taxon>
        <taxon>Rhabditida</taxon>
        <taxon>Rhabditina</taxon>
        <taxon>Rhabditomorpha</taxon>
        <taxon>Strongyloidea</taxon>
        <taxon>Metastrongylidae</taxon>
        <taxon>Parelaphostrongylus</taxon>
    </lineage>
</organism>
<gene>
    <name evidence="1" type="ORF">KIN20_025025</name>
</gene>
<dbReference type="EMBL" id="JAHQIW010005080">
    <property type="protein sequence ID" value="KAJ1364843.1"/>
    <property type="molecule type" value="Genomic_DNA"/>
</dbReference>
<proteinExistence type="predicted"/>